<keyword evidence="1" id="KW-0344">Guanine-nucleotide releasing factor</keyword>
<dbReference type="GO" id="GO:0005737">
    <property type="term" value="C:cytoplasm"/>
    <property type="evidence" value="ECO:0007669"/>
    <property type="project" value="TreeGrafter"/>
</dbReference>
<keyword evidence="4" id="KW-1185">Reference proteome</keyword>
<dbReference type="Proteomes" id="UP000285301">
    <property type="component" value="Unassembled WGS sequence"/>
</dbReference>
<feature type="domain" description="DH" evidence="2">
    <location>
        <begin position="1"/>
        <end position="149"/>
    </location>
</feature>
<organism evidence="3 4">
    <name type="scientific">Dinothrombium tinctorium</name>
    <dbReference type="NCBI Taxonomy" id="1965070"/>
    <lineage>
        <taxon>Eukaryota</taxon>
        <taxon>Metazoa</taxon>
        <taxon>Ecdysozoa</taxon>
        <taxon>Arthropoda</taxon>
        <taxon>Chelicerata</taxon>
        <taxon>Arachnida</taxon>
        <taxon>Acari</taxon>
        <taxon>Acariformes</taxon>
        <taxon>Trombidiformes</taxon>
        <taxon>Prostigmata</taxon>
        <taxon>Anystina</taxon>
        <taxon>Parasitengona</taxon>
        <taxon>Trombidioidea</taxon>
        <taxon>Trombidiidae</taxon>
        <taxon>Dinothrombium</taxon>
    </lineage>
</organism>
<reference evidence="3 4" key="1">
    <citation type="journal article" date="2018" name="Gigascience">
        <title>Genomes of trombidid mites reveal novel predicted allergens and laterally-transferred genes associated with secondary metabolism.</title>
        <authorList>
            <person name="Dong X."/>
            <person name="Chaisiri K."/>
            <person name="Xia D."/>
            <person name="Armstrong S.D."/>
            <person name="Fang Y."/>
            <person name="Donnelly M.J."/>
            <person name="Kadowaki T."/>
            <person name="McGarry J.W."/>
            <person name="Darby A.C."/>
            <person name="Makepeace B.L."/>
        </authorList>
    </citation>
    <scope>NUCLEOTIDE SEQUENCE [LARGE SCALE GENOMIC DNA]</scope>
    <source>
        <strain evidence="3">UoL-WK</strain>
    </source>
</reference>
<dbReference type="InterPro" id="IPR035899">
    <property type="entry name" value="DBL_dom_sf"/>
</dbReference>
<evidence type="ECO:0000256" key="1">
    <source>
        <dbReference type="ARBA" id="ARBA00022658"/>
    </source>
</evidence>
<dbReference type="SMART" id="SM00325">
    <property type="entry name" value="RhoGEF"/>
    <property type="match status" value="1"/>
</dbReference>
<dbReference type="GO" id="GO:0005085">
    <property type="term" value="F:guanyl-nucleotide exchange factor activity"/>
    <property type="evidence" value="ECO:0007669"/>
    <property type="project" value="UniProtKB-KW"/>
</dbReference>
<dbReference type="GO" id="GO:0007411">
    <property type="term" value="P:axon guidance"/>
    <property type="evidence" value="ECO:0007669"/>
    <property type="project" value="TreeGrafter"/>
</dbReference>
<dbReference type="InterPro" id="IPR000219">
    <property type="entry name" value="DH_dom"/>
</dbReference>
<accession>A0A443QW76</accession>
<dbReference type="PROSITE" id="PS50010">
    <property type="entry name" value="DH_2"/>
    <property type="match status" value="1"/>
</dbReference>
<dbReference type="PANTHER" id="PTHR22826:SF106">
    <property type="entry name" value="TRIO, ISOFORM A"/>
    <property type="match status" value="1"/>
</dbReference>
<gene>
    <name evidence="3" type="ORF">B4U79_12601</name>
</gene>
<dbReference type="SUPFAM" id="SSF48065">
    <property type="entry name" value="DBL homology domain (DH-domain)"/>
    <property type="match status" value="1"/>
</dbReference>
<evidence type="ECO:0000313" key="4">
    <source>
        <dbReference type="Proteomes" id="UP000285301"/>
    </source>
</evidence>
<proteinExistence type="predicted"/>
<dbReference type="InterPro" id="IPR051336">
    <property type="entry name" value="RhoGEF_Guanine_NuclExch_SF"/>
</dbReference>
<evidence type="ECO:0000313" key="3">
    <source>
        <dbReference type="EMBL" id="RWS07256.1"/>
    </source>
</evidence>
<dbReference type="EMBL" id="NCKU01003579">
    <property type="protein sequence ID" value="RWS07256.1"/>
    <property type="molecule type" value="Genomic_DNA"/>
</dbReference>
<comment type="caution">
    <text evidence="3">The sequence shown here is derived from an EMBL/GenBank/DDBJ whole genome shotgun (WGS) entry which is preliminary data.</text>
</comment>
<evidence type="ECO:0000259" key="2">
    <source>
        <dbReference type="PROSITE" id="PS50010"/>
    </source>
</evidence>
<dbReference type="AlphaFoldDB" id="A0A443QW76"/>
<dbReference type="Gene3D" id="1.20.900.10">
    <property type="entry name" value="Dbl homology (DH) domain"/>
    <property type="match status" value="1"/>
</dbReference>
<dbReference type="Pfam" id="PF00621">
    <property type="entry name" value="RhoGEF"/>
    <property type="match status" value="1"/>
</dbReference>
<sequence length="193" mass="22649">MNSSIMPKHLRDQKESLFRNFKEIADFHNEVLMKGIQYYAAEDHGRVGTAFLRLERDFDKHVVYCQDLEESQKLLERGELKEYFDNYSLKIKDDKKLSDHLKLPVQRINDYQLLLKELIRFTARLGEDTEDLEKAYEMMQAIPQRAADLQYLNAIHGYKGNLHKSGRLLKQVLRAKLSSISSLQNSHRSYSLA</sequence>
<dbReference type="GO" id="GO:0019898">
    <property type="term" value="C:extrinsic component of membrane"/>
    <property type="evidence" value="ECO:0007669"/>
    <property type="project" value="TreeGrafter"/>
</dbReference>
<dbReference type="OrthoDB" id="6507416at2759"/>
<dbReference type="STRING" id="1965070.A0A443QW76"/>
<name>A0A443QW76_9ACAR</name>
<dbReference type="PANTHER" id="PTHR22826">
    <property type="entry name" value="RHO GUANINE EXCHANGE FACTOR-RELATED"/>
    <property type="match status" value="1"/>
</dbReference>
<protein>
    <submittedName>
        <fullName evidence="3">Muscle M-line assembly protein unc-89-like protein</fullName>
    </submittedName>
</protein>